<protein>
    <submittedName>
        <fullName evidence="2">ABCC13 protein</fullName>
    </submittedName>
</protein>
<dbReference type="AlphaFoldDB" id="A0A812X6V0"/>
<organism evidence="2 3">
    <name type="scientific">Symbiodinium pilosum</name>
    <name type="common">Dinoflagellate</name>
    <dbReference type="NCBI Taxonomy" id="2952"/>
    <lineage>
        <taxon>Eukaryota</taxon>
        <taxon>Sar</taxon>
        <taxon>Alveolata</taxon>
        <taxon>Dinophyceae</taxon>
        <taxon>Suessiales</taxon>
        <taxon>Symbiodiniaceae</taxon>
        <taxon>Symbiodinium</taxon>
    </lineage>
</organism>
<dbReference type="SUPFAM" id="SSF52540">
    <property type="entry name" value="P-loop containing nucleoside triphosphate hydrolases"/>
    <property type="match status" value="1"/>
</dbReference>
<reference evidence="2" key="1">
    <citation type="submission" date="2021-02" db="EMBL/GenBank/DDBJ databases">
        <authorList>
            <person name="Dougan E. K."/>
            <person name="Rhodes N."/>
            <person name="Thang M."/>
            <person name="Chan C."/>
        </authorList>
    </citation>
    <scope>NUCLEOTIDE SEQUENCE</scope>
</reference>
<accession>A0A812X6V0</accession>
<dbReference type="GO" id="GO:0005524">
    <property type="term" value="F:ATP binding"/>
    <property type="evidence" value="ECO:0007669"/>
    <property type="project" value="InterPro"/>
</dbReference>
<name>A0A812X6V0_SYMPI</name>
<dbReference type="Gene3D" id="3.40.50.300">
    <property type="entry name" value="P-loop containing nucleotide triphosphate hydrolases"/>
    <property type="match status" value="1"/>
</dbReference>
<evidence type="ECO:0000259" key="1">
    <source>
        <dbReference type="Pfam" id="PF00005"/>
    </source>
</evidence>
<dbReference type="OrthoDB" id="4865934at2759"/>
<evidence type="ECO:0000313" key="2">
    <source>
        <dbReference type="EMBL" id="CAE7720739.1"/>
    </source>
</evidence>
<evidence type="ECO:0000313" key="3">
    <source>
        <dbReference type="Proteomes" id="UP000649617"/>
    </source>
</evidence>
<dbReference type="InterPro" id="IPR003439">
    <property type="entry name" value="ABC_transporter-like_ATP-bd"/>
</dbReference>
<feature type="non-terminal residue" evidence="2">
    <location>
        <position position="1"/>
    </location>
</feature>
<keyword evidence="3" id="KW-1185">Reference proteome</keyword>
<comment type="caution">
    <text evidence="2">The sequence shown here is derived from an EMBL/GenBank/DDBJ whole genome shotgun (WGS) entry which is preliminary data.</text>
</comment>
<gene>
    <name evidence="2" type="primary">ABCC13</name>
    <name evidence="2" type="ORF">SPIL2461_LOCUS20536</name>
</gene>
<dbReference type="InterPro" id="IPR027417">
    <property type="entry name" value="P-loop_NTPase"/>
</dbReference>
<feature type="domain" description="ABC transporter" evidence="1">
    <location>
        <begin position="33"/>
        <end position="100"/>
    </location>
</feature>
<proteinExistence type="predicted"/>
<dbReference type="Pfam" id="PF00005">
    <property type="entry name" value="ABC_tran"/>
    <property type="match status" value="1"/>
</dbReference>
<dbReference type="Proteomes" id="UP000649617">
    <property type="component" value="Unassembled WGS sequence"/>
</dbReference>
<sequence>AGNHLSLVESVSDDASVAERAKRTVQTSTGFDLKVLSLQVKRGSHIALIGAAGSGKSTLLAGLAGGCKAELWGEDMEETGVLISGRLAYTPQQSAILPGSSI</sequence>
<dbReference type="GO" id="GO:0016887">
    <property type="term" value="F:ATP hydrolysis activity"/>
    <property type="evidence" value="ECO:0007669"/>
    <property type="project" value="InterPro"/>
</dbReference>
<dbReference type="EMBL" id="CAJNIZ010045459">
    <property type="protein sequence ID" value="CAE7720739.1"/>
    <property type="molecule type" value="Genomic_DNA"/>
</dbReference>
<feature type="non-terminal residue" evidence="2">
    <location>
        <position position="102"/>
    </location>
</feature>